<dbReference type="RefSeq" id="WP_100768486.1">
    <property type="nucleotide sequence ID" value="NZ_NPEA01000005.1"/>
</dbReference>
<keyword evidence="2" id="KW-1185">Reference proteome</keyword>
<dbReference type="AlphaFoldDB" id="A0A2M9ZYH2"/>
<reference evidence="1 2" key="1">
    <citation type="submission" date="2017-07" db="EMBL/GenBank/DDBJ databases">
        <title>Leptospira spp. isolated from tropical soils.</title>
        <authorList>
            <person name="Thibeaux R."/>
            <person name="Iraola G."/>
            <person name="Ferres I."/>
            <person name="Bierque E."/>
            <person name="Girault D."/>
            <person name="Soupe-Gilbert M.-E."/>
            <person name="Picardeau M."/>
            <person name="Goarant C."/>
        </authorList>
    </citation>
    <scope>NUCLEOTIDE SEQUENCE [LARGE SCALE GENOMIC DNA]</scope>
    <source>
        <strain evidence="1 2">ES4-C-A1</strain>
    </source>
</reference>
<dbReference type="Pfam" id="PF13450">
    <property type="entry name" value="NAD_binding_8"/>
    <property type="match status" value="1"/>
</dbReference>
<name>A0A2M9ZYH2_9LEPT</name>
<dbReference type="OrthoDB" id="9814556at2"/>
<dbReference type="Proteomes" id="UP000231843">
    <property type="component" value="Unassembled WGS sequence"/>
</dbReference>
<dbReference type="PANTHER" id="PTHR10668:SF105">
    <property type="entry name" value="DEHYDROGENASE-RELATED"/>
    <property type="match status" value="1"/>
</dbReference>
<organism evidence="1 2">
    <name type="scientific">Leptospira neocaledonica</name>
    <dbReference type="NCBI Taxonomy" id="2023192"/>
    <lineage>
        <taxon>Bacteria</taxon>
        <taxon>Pseudomonadati</taxon>
        <taxon>Spirochaetota</taxon>
        <taxon>Spirochaetia</taxon>
        <taxon>Leptospirales</taxon>
        <taxon>Leptospiraceae</taxon>
        <taxon>Leptospira</taxon>
    </lineage>
</organism>
<evidence type="ECO:0000313" key="2">
    <source>
        <dbReference type="Proteomes" id="UP000231843"/>
    </source>
</evidence>
<protein>
    <submittedName>
        <fullName evidence="1">FAD-dependent oxidoreductase</fullName>
    </submittedName>
</protein>
<dbReference type="EMBL" id="NPEA01000005">
    <property type="protein sequence ID" value="PJZ77132.1"/>
    <property type="molecule type" value="Genomic_DNA"/>
</dbReference>
<dbReference type="Gene3D" id="3.50.50.60">
    <property type="entry name" value="FAD/NAD(P)-binding domain"/>
    <property type="match status" value="1"/>
</dbReference>
<sequence>MDFSSEEYDICIIGSGPNGLAAASVLAGSGLSVLILEASDTIGGGLRTKELTLPGFHHDVCSAAHPMGILSPYLKTLPLEKHGLKWIEPEASVAHPLDGESAVLLKLSLEETAENLGADKKSYIKLISPFLKNPEGLLSDALAPLGIPKHPFLLARFGLLGLRSAKSIANSWFKEERAKALFAGCAGHSIFPLEKLLSGALGLLFSLTGHVRSWPVVEGGSAMIAKSLESYLKGLGVKIQTNYKITNLSQLPKTKAILFDTSPDQLGSVAGNTLSSSYIRRISSYNYGPGVFKMDWALDGPIPWKDPSCLQASTVHVGGKLSEIAKAESEVWSGKHPDRPYMLVVQQSQFDSTRAPKGKHTGYAYCHVPSGSTKDMAEILENQIERFAPGFKDRILARHSMNTKDFYSYNLNYIGGAITGGAADLPQAFFRPIAKLNPYTTPDPHIYICSGSTPPGGGVHGMCGYYAAKTVLKKIHKLKSIRYHK</sequence>
<accession>A0A2M9ZYH2</accession>
<dbReference type="PANTHER" id="PTHR10668">
    <property type="entry name" value="PHYTOENE DEHYDROGENASE"/>
    <property type="match status" value="1"/>
</dbReference>
<dbReference type="SUPFAM" id="SSF51905">
    <property type="entry name" value="FAD/NAD(P)-binding domain"/>
    <property type="match status" value="1"/>
</dbReference>
<evidence type="ECO:0000313" key="1">
    <source>
        <dbReference type="EMBL" id="PJZ77132.1"/>
    </source>
</evidence>
<dbReference type="InterPro" id="IPR036188">
    <property type="entry name" value="FAD/NAD-bd_sf"/>
</dbReference>
<comment type="caution">
    <text evidence="1">The sequence shown here is derived from an EMBL/GenBank/DDBJ whole genome shotgun (WGS) entry which is preliminary data.</text>
</comment>
<dbReference type="PRINTS" id="PR00411">
    <property type="entry name" value="PNDRDTASEI"/>
</dbReference>
<proteinExistence type="predicted"/>
<gene>
    <name evidence="1" type="ORF">CH365_10285</name>
</gene>